<protein>
    <recommendedName>
        <fullName evidence="5">GRF-type domain-containing protein</fullName>
    </recommendedName>
</protein>
<dbReference type="PANTHER" id="PTHR48127">
    <property type="entry name" value="GRF-TYPE DOMAIN-CONTAINING PROTEIN"/>
    <property type="match status" value="1"/>
</dbReference>
<keyword evidence="3" id="KW-0862">Zinc</keyword>
<reference evidence="6" key="1">
    <citation type="submission" date="2020-07" db="EMBL/GenBank/DDBJ databases">
        <title>Genome sequence and genetic diversity analysis of an under-domesticated orphan crop, white fonio (Digitaria exilis).</title>
        <authorList>
            <person name="Bennetzen J.L."/>
            <person name="Chen S."/>
            <person name="Ma X."/>
            <person name="Wang X."/>
            <person name="Yssel A.E.J."/>
            <person name="Chaluvadi S.R."/>
            <person name="Johnson M."/>
            <person name="Gangashetty P."/>
            <person name="Hamidou F."/>
            <person name="Sanogo M.D."/>
            <person name="Zwaenepoel A."/>
            <person name="Wallace J."/>
            <person name="Van De Peer Y."/>
            <person name="Van Deynze A."/>
        </authorList>
    </citation>
    <scope>NUCLEOTIDE SEQUENCE</scope>
    <source>
        <tissue evidence="6">Leaves</tissue>
    </source>
</reference>
<proteinExistence type="predicted"/>
<evidence type="ECO:0000313" key="7">
    <source>
        <dbReference type="Proteomes" id="UP000636709"/>
    </source>
</evidence>
<dbReference type="AlphaFoldDB" id="A0A835A642"/>
<feature type="domain" description="GRF-type" evidence="5">
    <location>
        <begin position="29"/>
        <end position="78"/>
    </location>
</feature>
<dbReference type="InterPro" id="IPR010666">
    <property type="entry name" value="Znf_GRF"/>
</dbReference>
<evidence type="ECO:0000256" key="2">
    <source>
        <dbReference type="ARBA" id="ARBA00022771"/>
    </source>
</evidence>
<gene>
    <name evidence="6" type="ORF">HU200_063189</name>
</gene>
<evidence type="ECO:0000256" key="4">
    <source>
        <dbReference type="PROSITE-ProRule" id="PRU01343"/>
    </source>
</evidence>
<dbReference type="Proteomes" id="UP000636709">
    <property type="component" value="Unassembled WGS sequence"/>
</dbReference>
<organism evidence="6 7">
    <name type="scientific">Digitaria exilis</name>
    <dbReference type="NCBI Taxonomy" id="1010633"/>
    <lineage>
        <taxon>Eukaryota</taxon>
        <taxon>Viridiplantae</taxon>
        <taxon>Streptophyta</taxon>
        <taxon>Embryophyta</taxon>
        <taxon>Tracheophyta</taxon>
        <taxon>Spermatophyta</taxon>
        <taxon>Magnoliopsida</taxon>
        <taxon>Liliopsida</taxon>
        <taxon>Poales</taxon>
        <taxon>Poaceae</taxon>
        <taxon>PACMAD clade</taxon>
        <taxon>Panicoideae</taxon>
        <taxon>Panicodae</taxon>
        <taxon>Paniceae</taxon>
        <taxon>Anthephorinae</taxon>
        <taxon>Digitaria</taxon>
    </lineage>
</organism>
<dbReference type="EMBL" id="JACEFO010002676">
    <property type="protein sequence ID" value="KAF8651676.1"/>
    <property type="molecule type" value="Genomic_DNA"/>
</dbReference>
<sequence length="442" mass="50985">MLRQRGYGQYPSVEDAHGPVPPALPVPNCCCGVPAEVKQSRHPKTAGRAYYICRFKYERARYPYESLPCWFFQWIDGPEKFDPRVRLFPYESQKLVPYHEFRRWVAPPPNPPPMTIDERMAAARRRRKDPPLCHCGVRATLVVPPRGGSPSGRLKYSLFFRCSIKTMDGWLVCQFNEYVQGPRSVWPSDEEVRAYEVGQAPWPCTKYPEKRCKCGILAEHGVVPSELGYGWYCGNGNAFWEGRTCDWEWFSGRDELVARFRCLGQRDKERETRELRDKIRNKYDVPLPDDELLAHDTLIKYWRLNRILYPRPLSRDERAEKQRKLEEERHLERQVQDRAREAQLEAMRALVGDLPCNMTIRKGALERSSDGFVGMRDAQRDAVRAPGSILRKEKDKGKSTGLRVTFAPVEPVVNKGKGVVVISSDEDDGWGDDEILSGCESD</sequence>
<dbReference type="OrthoDB" id="680224at2759"/>
<accession>A0A835A642</accession>
<dbReference type="GO" id="GO:0008270">
    <property type="term" value="F:zinc ion binding"/>
    <property type="evidence" value="ECO:0007669"/>
    <property type="project" value="UniProtKB-KW"/>
</dbReference>
<keyword evidence="7" id="KW-1185">Reference proteome</keyword>
<name>A0A835A642_9POAL</name>
<dbReference type="PANTHER" id="PTHR48127:SF1">
    <property type="entry name" value="ZINC FINGER GRF-TYPE DOMAIN-CONTAINING PROTEIN"/>
    <property type="match status" value="1"/>
</dbReference>
<evidence type="ECO:0000313" key="6">
    <source>
        <dbReference type="EMBL" id="KAF8651676.1"/>
    </source>
</evidence>
<evidence type="ECO:0000256" key="1">
    <source>
        <dbReference type="ARBA" id="ARBA00022723"/>
    </source>
</evidence>
<evidence type="ECO:0000259" key="5">
    <source>
        <dbReference type="PROSITE" id="PS51999"/>
    </source>
</evidence>
<evidence type="ECO:0000256" key="3">
    <source>
        <dbReference type="ARBA" id="ARBA00022833"/>
    </source>
</evidence>
<dbReference type="PROSITE" id="PS51999">
    <property type="entry name" value="ZF_GRF"/>
    <property type="match status" value="1"/>
</dbReference>
<comment type="caution">
    <text evidence="6">The sequence shown here is derived from an EMBL/GenBank/DDBJ whole genome shotgun (WGS) entry which is preliminary data.</text>
</comment>
<keyword evidence="2 4" id="KW-0863">Zinc-finger</keyword>
<keyword evidence="1" id="KW-0479">Metal-binding</keyword>